<feature type="binding site" evidence="8">
    <location>
        <begin position="268"/>
        <end position="271"/>
    </location>
    <ligand>
        <name>NAD(+)</name>
        <dbReference type="ChEBI" id="CHEBI:57540"/>
    </ligand>
</feature>
<evidence type="ECO:0000256" key="8">
    <source>
        <dbReference type="PIRSR" id="PIRSR000183-3"/>
    </source>
</evidence>
<dbReference type="RefSeq" id="WP_264846475.1">
    <property type="nucleotide sequence ID" value="NZ_BPMA01000021.1"/>
</dbReference>
<comment type="catalytic activity">
    <reaction evidence="5">
        <text>L-alanine + NAD(+) + H2O = pyruvate + NH4(+) + NADH + H(+)</text>
        <dbReference type="Rhea" id="RHEA:18405"/>
        <dbReference type="ChEBI" id="CHEBI:15361"/>
        <dbReference type="ChEBI" id="CHEBI:15377"/>
        <dbReference type="ChEBI" id="CHEBI:15378"/>
        <dbReference type="ChEBI" id="CHEBI:28938"/>
        <dbReference type="ChEBI" id="CHEBI:57540"/>
        <dbReference type="ChEBI" id="CHEBI:57945"/>
        <dbReference type="ChEBI" id="CHEBI:57972"/>
        <dbReference type="EC" id="1.4.1.1"/>
    </reaction>
</comment>
<dbReference type="FunFam" id="3.40.50.720:FF:000049">
    <property type="entry name" value="Alanine dehydrogenase"/>
    <property type="match status" value="1"/>
</dbReference>
<feature type="binding site" evidence="7">
    <location>
        <position position="76"/>
    </location>
    <ligand>
        <name>substrate</name>
    </ligand>
</feature>
<dbReference type="GO" id="GO:0000166">
    <property type="term" value="F:nucleotide binding"/>
    <property type="evidence" value="ECO:0007669"/>
    <property type="project" value="UniProtKB-KW"/>
</dbReference>
<evidence type="ECO:0000313" key="11">
    <source>
        <dbReference type="EMBL" id="GJM51044.1"/>
    </source>
</evidence>
<reference evidence="11 14" key="1">
    <citation type="submission" date="2021-11" db="EMBL/GenBank/DDBJ databases">
        <title>Draft genome sequence of Capnocytophaga sp. strain KC07075 isolated from cat oral cavity.</title>
        <authorList>
            <person name="Suzuki M."/>
            <person name="Imaoka K."/>
            <person name="Kimura M."/>
            <person name="Morikawa S."/>
            <person name="Maeda K."/>
        </authorList>
    </citation>
    <scope>NUCLEOTIDE SEQUENCE</scope>
    <source>
        <strain evidence="11">KC07075</strain>
        <strain evidence="12 14">KC07079</strain>
    </source>
</reference>
<protein>
    <recommendedName>
        <fullName evidence="2 5">Alanine dehydrogenase</fullName>
        <ecNumber evidence="2 5">1.4.1.1</ecNumber>
    </recommendedName>
</protein>
<feature type="binding site" evidence="8">
    <location>
        <position position="280"/>
    </location>
    <ligand>
        <name>NAD(+)</name>
        <dbReference type="ChEBI" id="CHEBI:57540"/>
    </ligand>
</feature>
<dbReference type="SMART" id="SM01003">
    <property type="entry name" value="AlaDh_PNT_N"/>
    <property type="match status" value="1"/>
</dbReference>
<dbReference type="EMBL" id="BQKB01000009">
    <property type="protein sequence ID" value="GJM52229.1"/>
    <property type="molecule type" value="Genomic_DNA"/>
</dbReference>
<dbReference type="GO" id="GO:0005886">
    <property type="term" value="C:plasma membrane"/>
    <property type="evidence" value="ECO:0007669"/>
    <property type="project" value="TreeGrafter"/>
</dbReference>
<dbReference type="InterPro" id="IPR007886">
    <property type="entry name" value="AlaDH/PNT_N"/>
</dbReference>
<feature type="active site" description="Proton donor/acceptor" evidence="6">
    <location>
        <position position="97"/>
    </location>
</feature>
<dbReference type="Proteomes" id="UP001208692">
    <property type="component" value="Unassembled WGS sequence"/>
</dbReference>
<feature type="domain" description="Alanine dehydrogenase/pyridine nucleotide transhydrogenase N-terminal" evidence="10">
    <location>
        <begin position="4"/>
        <end position="138"/>
    </location>
</feature>
<gene>
    <name evidence="11" type="ORF">RCZ15_20170</name>
    <name evidence="12" type="ORF">RCZ16_05470</name>
</gene>
<evidence type="ECO:0000256" key="1">
    <source>
        <dbReference type="ARBA" id="ARBA00005689"/>
    </source>
</evidence>
<accession>A0AAV5AUK0</accession>
<evidence type="ECO:0000256" key="5">
    <source>
        <dbReference type="PIRNR" id="PIRNR000183"/>
    </source>
</evidence>
<dbReference type="InterPro" id="IPR036291">
    <property type="entry name" value="NAD(P)-bd_dom_sf"/>
</dbReference>
<evidence type="ECO:0000259" key="9">
    <source>
        <dbReference type="SMART" id="SM01002"/>
    </source>
</evidence>
<name>A0AAV5AUK0_9FLAO</name>
<evidence type="ECO:0000256" key="6">
    <source>
        <dbReference type="PIRSR" id="PIRSR000183-1"/>
    </source>
</evidence>
<dbReference type="PANTHER" id="PTHR42795:SF1">
    <property type="entry name" value="ALANINE DEHYDROGENASE"/>
    <property type="match status" value="1"/>
</dbReference>
<keyword evidence="4 5" id="KW-0520">NAD</keyword>
<dbReference type="NCBIfam" id="TIGR00518">
    <property type="entry name" value="alaDH"/>
    <property type="match status" value="1"/>
</dbReference>
<dbReference type="SUPFAM" id="SSF51735">
    <property type="entry name" value="NAD(P)-binding Rossmann-fold domains"/>
    <property type="match status" value="1"/>
</dbReference>
<feature type="active site" description="Proton donor/acceptor" evidence="6">
    <location>
        <position position="271"/>
    </location>
</feature>
<dbReference type="EC" id="1.4.1.1" evidence="2 5"/>
<keyword evidence="14" id="KW-1185">Reference proteome</keyword>
<keyword evidence="8" id="KW-0547">Nucleotide-binding</keyword>
<dbReference type="SUPFAM" id="SSF52283">
    <property type="entry name" value="Formate/glycerate dehydrogenase catalytic domain-like"/>
    <property type="match status" value="1"/>
</dbReference>
<dbReference type="SMART" id="SM01002">
    <property type="entry name" value="AlaDh_PNT_C"/>
    <property type="match status" value="1"/>
</dbReference>
<keyword evidence="3 5" id="KW-0560">Oxidoreductase</keyword>
<proteinExistence type="inferred from homology"/>
<evidence type="ECO:0000256" key="3">
    <source>
        <dbReference type="ARBA" id="ARBA00023002"/>
    </source>
</evidence>
<dbReference type="Proteomes" id="UP001207736">
    <property type="component" value="Unassembled WGS sequence"/>
</dbReference>
<evidence type="ECO:0000256" key="4">
    <source>
        <dbReference type="ARBA" id="ARBA00023027"/>
    </source>
</evidence>
<dbReference type="InterPro" id="IPR007698">
    <property type="entry name" value="AlaDH/PNT_NAD(H)-bd"/>
</dbReference>
<dbReference type="Pfam" id="PF01262">
    <property type="entry name" value="AlaDh_PNT_C"/>
    <property type="match status" value="1"/>
</dbReference>
<dbReference type="PIRSF" id="PIRSF000183">
    <property type="entry name" value="Alanine_dh"/>
    <property type="match status" value="1"/>
</dbReference>
<dbReference type="EMBL" id="BQKA01000036">
    <property type="protein sequence ID" value="GJM51044.1"/>
    <property type="molecule type" value="Genomic_DNA"/>
</dbReference>
<feature type="binding site" evidence="7">
    <location>
        <position position="15"/>
    </location>
    <ligand>
        <name>substrate</name>
    </ligand>
</feature>
<comment type="caution">
    <text evidence="11">The sequence shown here is derived from an EMBL/GenBank/DDBJ whole genome shotgun (WGS) entry which is preliminary data.</text>
</comment>
<comment type="similarity">
    <text evidence="1 5">Belongs to the AlaDH/PNT family.</text>
</comment>
<feature type="binding site" evidence="8">
    <location>
        <position position="221"/>
    </location>
    <ligand>
        <name>NAD(+)</name>
        <dbReference type="ChEBI" id="CHEBI:57540"/>
    </ligand>
</feature>
<dbReference type="PROSITE" id="PS00837">
    <property type="entry name" value="ALADH_PNT_2"/>
    <property type="match status" value="1"/>
</dbReference>
<feature type="binding site" evidence="8">
    <location>
        <position position="135"/>
    </location>
    <ligand>
        <name>NAD(+)</name>
        <dbReference type="ChEBI" id="CHEBI:57540"/>
    </ligand>
</feature>
<dbReference type="GO" id="GO:0042853">
    <property type="term" value="P:L-alanine catabolic process"/>
    <property type="evidence" value="ECO:0007669"/>
    <property type="project" value="InterPro"/>
</dbReference>
<evidence type="ECO:0000256" key="2">
    <source>
        <dbReference type="ARBA" id="ARBA00012897"/>
    </source>
</evidence>
<evidence type="ECO:0000313" key="13">
    <source>
        <dbReference type="Proteomes" id="UP001207736"/>
    </source>
</evidence>
<dbReference type="Gene3D" id="3.40.50.720">
    <property type="entry name" value="NAD(P)-binding Rossmann-like Domain"/>
    <property type="match status" value="2"/>
</dbReference>
<dbReference type="Pfam" id="PF05222">
    <property type="entry name" value="AlaDh_PNT_N"/>
    <property type="match status" value="1"/>
</dbReference>
<feature type="domain" description="Alanine dehydrogenase/pyridine nucleotide transhydrogenase NAD(H)-binding" evidence="9">
    <location>
        <begin position="150"/>
        <end position="298"/>
    </location>
</feature>
<feature type="binding site" evidence="8">
    <location>
        <position position="199"/>
    </location>
    <ligand>
        <name>NAD(+)</name>
        <dbReference type="ChEBI" id="CHEBI:57540"/>
    </ligand>
</feature>
<evidence type="ECO:0000256" key="7">
    <source>
        <dbReference type="PIRSR" id="PIRSR000183-2"/>
    </source>
</evidence>
<evidence type="ECO:0000313" key="14">
    <source>
        <dbReference type="Proteomes" id="UP001208692"/>
    </source>
</evidence>
<dbReference type="PANTHER" id="PTHR42795">
    <property type="entry name" value="ALANINE DEHYDROGENASE"/>
    <property type="match status" value="1"/>
</dbReference>
<dbReference type="InterPro" id="IPR008141">
    <property type="entry name" value="Ala_DH"/>
</dbReference>
<dbReference type="GO" id="GO:0000286">
    <property type="term" value="F:alanine dehydrogenase activity"/>
    <property type="evidence" value="ECO:0007669"/>
    <property type="project" value="UniProtKB-UniRule"/>
</dbReference>
<feature type="binding site" evidence="8">
    <location>
        <position position="204"/>
    </location>
    <ligand>
        <name>NAD(+)</name>
        <dbReference type="ChEBI" id="CHEBI:57540"/>
    </ligand>
</feature>
<dbReference type="CDD" id="cd05305">
    <property type="entry name" value="L-AlaDH"/>
    <property type="match status" value="1"/>
</dbReference>
<dbReference type="AlphaFoldDB" id="A0AAV5AUK0"/>
<organism evidence="11 13">
    <name type="scientific">Capnocytophaga catalasegens</name>
    <dbReference type="NCBI Taxonomy" id="1004260"/>
    <lineage>
        <taxon>Bacteria</taxon>
        <taxon>Pseudomonadati</taxon>
        <taxon>Bacteroidota</taxon>
        <taxon>Flavobacteriia</taxon>
        <taxon>Flavobacteriales</taxon>
        <taxon>Flavobacteriaceae</taxon>
        <taxon>Capnocytophaga</taxon>
    </lineage>
</organism>
<evidence type="ECO:0000259" key="10">
    <source>
        <dbReference type="SMART" id="SM01003"/>
    </source>
</evidence>
<evidence type="ECO:0000313" key="12">
    <source>
        <dbReference type="EMBL" id="GJM52229.1"/>
    </source>
</evidence>
<dbReference type="InterPro" id="IPR008143">
    <property type="entry name" value="Ala_DH/PNT_CS2"/>
</dbReference>
<sequence>MKIGIPKEIKAQESRVAMTPAGVMELVEKHHHQVFVQKTAGQGSGFSDQDYVNAGAELLDTIEQVYQTADMIVKVKEPIEQEYGLLRKNQVLFTYLHLASSQKLTDALLKSGAICIAYETVIDQNGRLPLLTPMSEVAGRMSIQQGAKYLEKPQGGKGILLGGVPGVRPANVVVIGAGVVGTQAAQVAAGMGANVAILDVNLNRLRYLSEVLPKNVVTQYSNQYVISELLKTADLVVGATLTVGEKAPHLVTKQMLKLMQKGSVLVDVSVDQGGCFETTRPTTHTEPIYEVDGIVHYCVANIPGAVPMTSTQALTNATLPYVVKLANLGWKEACRKYPDLQQGLNIIDHKVVFKGVATSLNLPYHSVSEFL</sequence>